<name>A0A812TPG3_9DINO</name>
<evidence type="ECO:0000256" key="1">
    <source>
        <dbReference type="ARBA" id="ARBA00004613"/>
    </source>
</evidence>
<dbReference type="PROSITE" id="PS51996">
    <property type="entry name" value="TR_MART"/>
    <property type="match status" value="1"/>
</dbReference>
<comment type="caution">
    <text evidence="11">The sequence shown here is derived from an EMBL/GenBank/DDBJ whole genome shotgun (WGS) entry which is preliminary data.</text>
</comment>
<dbReference type="InterPro" id="IPR050999">
    <property type="entry name" value="ADP-ribosyltransferase_ARG"/>
</dbReference>
<dbReference type="GO" id="GO:0005576">
    <property type="term" value="C:extracellular region"/>
    <property type="evidence" value="ECO:0007669"/>
    <property type="project" value="UniProtKB-SubCell"/>
</dbReference>
<reference evidence="11" key="1">
    <citation type="submission" date="2021-02" db="EMBL/GenBank/DDBJ databases">
        <authorList>
            <person name="Dougan E. K."/>
            <person name="Rhodes N."/>
            <person name="Thang M."/>
            <person name="Chan C."/>
        </authorList>
    </citation>
    <scope>NUCLEOTIDE SEQUENCE</scope>
</reference>
<evidence type="ECO:0000256" key="6">
    <source>
        <dbReference type="ARBA" id="ARBA00022679"/>
    </source>
</evidence>
<dbReference type="Gene3D" id="3.90.176.10">
    <property type="entry name" value="Toxin ADP-ribosyltransferase, Chain A, domain 1"/>
    <property type="match status" value="1"/>
</dbReference>
<dbReference type="EMBL" id="CAJNDS010002576">
    <property type="protein sequence ID" value="CAE7531560.1"/>
    <property type="molecule type" value="Genomic_DNA"/>
</dbReference>
<evidence type="ECO:0000256" key="3">
    <source>
        <dbReference type="ARBA" id="ARBA00022525"/>
    </source>
</evidence>
<dbReference type="SUPFAM" id="SSF56399">
    <property type="entry name" value="ADP-ribosylation"/>
    <property type="match status" value="1"/>
</dbReference>
<accession>A0A812TPG3</accession>
<evidence type="ECO:0000256" key="2">
    <source>
        <dbReference type="ARBA" id="ARBA00009558"/>
    </source>
</evidence>
<dbReference type="InterPro" id="IPR000768">
    <property type="entry name" value="ART"/>
</dbReference>
<dbReference type="GO" id="GO:0003950">
    <property type="term" value="F:NAD+ poly-ADP-ribosyltransferase activity"/>
    <property type="evidence" value="ECO:0007669"/>
    <property type="project" value="TreeGrafter"/>
</dbReference>
<evidence type="ECO:0000256" key="9">
    <source>
        <dbReference type="ARBA" id="ARBA00047597"/>
    </source>
</evidence>
<comment type="subcellular location">
    <subcellularLocation>
        <location evidence="1">Secreted</location>
    </subcellularLocation>
</comment>
<dbReference type="Pfam" id="PF01129">
    <property type="entry name" value="ART"/>
    <property type="match status" value="1"/>
</dbReference>
<evidence type="ECO:0000256" key="10">
    <source>
        <dbReference type="RuleBase" id="RU361228"/>
    </source>
</evidence>
<comment type="catalytic activity">
    <reaction evidence="9 10">
        <text>L-arginyl-[protein] + NAD(+) = N(omega)-(ADP-D-ribosyl)-L-arginyl-[protein] + nicotinamide + H(+)</text>
        <dbReference type="Rhea" id="RHEA:19149"/>
        <dbReference type="Rhea" id="RHEA-COMP:10532"/>
        <dbReference type="Rhea" id="RHEA-COMP:15087"/>
        <dbReference type="ChEBI" id="CHEBI:15378"/>
        <dbReference type="ChEBI" id="CHEBI:17154"/>
        <dbReference type="ChEBI" id="CHEBI:29965"/>
        <dbReference type="ChEBI" id="CHEBI:57540"/>
        <dbReference type="ChEBI" id="CHEBI:142554"/>
        <dbReference type="EC" id="2.4.2.31"/>
    </reaction>
</comment>
<evidence type="ECO:0000313" key="11">
    <source>
        <dbReference type="EMBL" id="CAE7531560.1"/>
    </source>
</evidence>
<keyword evidence="4" id="KW-0800">Toxin</keyword>
<dbReference type="AlphaFoldDB" id="A0A812TPG3"/>
<protein>
    <recommendedName>
        <fullName evidence="10">NAD(P)(+)--arginine ADP-ribosyltransferase</fullName>
        <ecNumber evidence="10">2.4.2.31</ecNumber>
    </recommendedName>
    <alternativeName>
        <fullName evidence="10">Mono(ADP-ribosyl)transferase</fullName>
    </alternativeName>
</protein>
<dbReference type="GO" id="GO:0016779">
    <property type="term" value="F:nucleotidyltransferase activity"/>
    <property type="evidence" value="ECO:0007669"/>
    <property type="project" value="UniProtKB-KW"/>
</dbReference>
<evidence type="ECO:0000256" key="8">
    <source>
        <dbReference type="ARBA" id="ARBA00023026"/>
    </source>
</evidence>
<evidence type="ECO:0000313" key="12">
    <source>
        <dbReference type="Proteomes" id="UP000604046"/>
    </source>
</evidence>
<evidence type="ECO:0000256" key="5">
    <source>
        <dbReference type="ARBA" id="ARBA00022676"/>
    </source>
</evidence>
<dbReference type="GO" id="GO:0090729">
    <property type="term" value="F:toxin activity"/>
    <property type="evidence" value="ECO:0007669"/>
    <property type="project" value="UniProtKB-KW"/>
</dbReference>
<evidence type="ECO:0000256" key="7">
    <source>
        <dbReference type="ARBA" id="ARBA00022695"/>
    </source>
</evidence>
<keyword evidence="10" id="KW-0520">NAD</keyword>
<keyword evidence="6 10" id="KW-0808">Transferase</keyword>
<keyword evidence="3" id="KW-0964">Secreted</keyword>
<dbReference type="GO" id="GO:0106274">
    <property type="term" value="F:NAD+-protein-arginine ADP-ribosyltransferase activity"/>
    <property type="evidence" value="ECO:0007669"/>
    <property type="project" value="UniProtKB-EC"/>
</dbReference>
<organism evidence="11 12">
    <name type="scientific">Symbiodinium natans</name>
    <dbReference type="NCBI Taxonomy" id="878477"/>
    <lineage>
        <taxon>Eukaryota</taxon>
        <taxon>Sar</taxon>
        <taxon>Alveolata</taxon>
        <taxon>Dinophyceae</taxon>
        <taxon>Suessiales</taxon>
        <taxon>Symbiodiniaceae</taxon>
        <taxon>Symbiodinium</taxon>
    </lineage>
</organism>
<gene>
    <name evidence="11" type="primary">HERC2</name>
    <name evidence="11" type="ORF">SNAT2548_LOCUS29782</name>
</gene>
<evidence type="ECO:0000256" key="4">
    <source>
        <dbReference type="ARBA" id="ARBA00022656"/>
    </source>
</evidence>
<keyword evidence="5 10" id="KW-0328">Glycosyltransferase</keyword>
<dbReference type="PANTHER" id="PTHR10339">
    <property type="entry name" value="ADP-RIBOSYLTRANSFERASE"/>
    <property type="match status" value="1"/>
</dbReference>
<keyword evidence="10" id="KW-0521">NADP</keyword>
<sequence length="543" mass="60402">MLQELRSRSSAAGCTANEQLLQWLKSVLYSAADAGFECCHGWIGEGNDSNDRKGIKASHNLEGLRGWQFSGSSTAEMLDHCLRSLGFTRFHIQVQLSHNYHFHGNCRNFINVGLLERSAVVFWVSWAPEPMTKQLLSELQEETAITRVGAKNVKSWLQQKSGEFVHLCRDAAREGKEETSMQIWTGPNWTIVQEARATELAEPGVAWDVDCEVLAPLLEAQLKRFHLPTCSATKCRFSSSQLLAVTNGPSGHKLLGKGAHGIEVRASWTPNAAEASMVAPQASFVPLPRPTVNSAPRGRRSHQRWADGLESVDAGRRDFFPAGWVPSKAVAESIQTLGYSPLQCGSVMQRASAIAEELREMGMGYMSMEHSAAVLAYTQEEDPCLYMKLNAAMRSQDPQDERRLKVYLDYIYHLTEALALLPAYAGAAYRGTSIFFKSGLYEVGKKITWQAFTSTTRDQLAAISFLQCESRKLSGTLFVLEVKSGRRVEAISEFVEEKEVLVSYNSFWEVTKIVTSPAEKAELCDDLSAYNLSDLDVYCLKQL</sequence>
<keyword evidence="7" id="KW-0548">Nucleotidyltransferase</keyword>
<keyword evidence="8" id="KW-0843">Virulence</keyword>
<keyword evidence="12" id="KW-1185">Reference proteome</keyword>
<dbReference type="Proteomes" id="UP000604046">
    <property type="component" value="Unassembled WGS sequence"/>
</dbReference>
<dbReference type="PANTHER" id="PTHR10339:SF25">
    <property type="entry name" value="SECRETED EXOENZYME S"/>
    <property type="match status" value="1"/>
</dbReference>
<comment type="similarity">
    <text evidence="2 10">Belongs to the Arg-specific ADP-ribosyltransferase family.</text>
</comment>
<dbReference type="EC" id="2.4.2.31" evidence="10"/>
<proteinExistence type="inferred from homology"/>